<dbReference type="Pfam" id="PF01479">
    <property type="entry name" value="S4"/>
    <property type="match status" value="1"/>
</dbReference>
<dbReference type="RefSeq" id="WP_084036286.1">
    <property type="nucleotide sequence ID" value="NZ_CP066007.1"/>
</dbReference>
<dbReference type="Proteomes" id="UP000596145">
    <property type="component" value="Chromosome"/>
</dbReference>
<dbReference type="SUPFAM" id="SSF55174">
    <property type="entry name" value="Alpha-L RNA-binding motif"/>
    <property type="match status" value="1"/>
</dbReference>
<keyword evidence="3 5" id="KW-0413">Isomerase</keyword>
<dbReference type="NCBIfam" id="TIGR00093">
    <property type="entry name" value="pseudouridine synthase"/>
    <property type="match status" value="1"/>
</dbReference>
<evidence type="ECO:0000256" key="5">
    <source>
        <dbReference type="RuleBase" id="RU003887"/>
    </source>
</evidence>
<evidence type="ECO:0000256" key="4">
    <source>
        <dbReference type="PROSITE-ProRule" id="PRU00182"/>
    </source>
</evidence>
<feature type="compositionally biased region" description="Basic residues" evidence="6">
    <location>
        <begin position="35"/>
        <end position="44"/>
    </location>
</feature>
<proteinExistence type="inferred from homology"/>
<dbReference type="CDD" id="cd02870">
    <property type="entry name" value="PseudoU_synth_RsuA_like"/>
    <property type="match status" value="1"/>
</dbReference>
<dbReference type="SUPFAM" id="SSF55120">
    <property type="entry name" value="Pseudouridine synthase"/>
    <property type="match status" value="1"/>
</dbReference>
<name>A0A7T4EEB3_9CORY</name>
<sequence length="349" mass="38017">MTPSARRDGTPGRNKGRNGGSSSRSFSKNTSGKGKGAKRSHKNPHARDYEQPRTGGAAGGRNGRRAQSQAPGHSRRAEDVYISKAKPARHQHVNGGHSGGGSAGAEGGVRLQKVLAQAGVASRRMSEELIAQGRVEVNGEIVMRQGVRVDPDTAVIRVDGVRVKVNEDLVYIALNKPLGVQSTMKDDMGRPCVGDIVGEKVDAGLHLFHVGRLDAKTEGLLLLTNDGELANRLMHPKYHVSKTYLATVLGEADRELVKKLREGVDLEDGIAKADYVQIVDTYEGRSLIRVELHEGRKHIVRRMLKELGFPVQQLVRTKIHTVQLGELTPGAIRHLNDSELRALYKAVEM</sequence>
<dbReference type="InterPro" id="IPR000748">
    <property type="entry name" value="PsdUridine_synth_RsuA/RluB/E/F"/>
</dbReference>
<dbReference type="PROSITE" id="PS01149">
    <property type="entry name" value="PSI_RSU"/>
    <property type="match status" value="1"/>
</dbReference>
<dbReference type="PROSITE" id="PS50889">
    <property type="entry name" value="S4"/>
    <property type="match status" value="1"/>
</dbReference>
<organism evidence="8 9">
    <name type="scientific">Corynebacterium glucuronolyticum</name>
    <dbReference type="NCBI Taxonomy" id="39791"/>
    <lineage>
        <taxon>Bacteria</taxon>
        <taxon>Bacillati</taxon>
        <taxon>Actinomycetota</taxon>
        <taxon>Actinomycetes</taxon>
        <taxon>Mycobacteriales</taxon>
        <taxon>Corynebacteriaceae</taxon>
        <taxon>Corynebacterium</taxon>
    </lineage>
</organism>
<dbReference type="InterPro" id="IPR036986">
    <property type="entry name" value="S4_RNA-bd_sf"/>
</dbReference>
<evidence type="ECO:0000256" key="1">
    <source>
        <dbReference type="ARBA" id="ARBA00000073"/>
    </source>
</evidence>
<evidence type="ECO:0000256" key="2">
    <source>
        <dbReference type="ARBA" id="ARBA00008348"/>
    </source>
</evidence>
<dbReference type="Pfam" id="PF00849">
    <property type="entry name" value="PseudoU_synth_2"/>
    <property type="match status" value="1"/>
</dbReference>
<dbReference type="InterPro" id="IPR042092">
    <property type="entry name" value="PsdUridine_s_RsuA/RluB/E/F_cat"/>
</dbReference>
<dbReference type="EC" id="5.4.99.-" evidence="5"/>
<dbReference type="GO" id="GO:0120159">
    <property type="term" value="F:rRNA pseudouridine synthase activity"/>
    <property type="evidence" value="ECO:0007669"/>
    <property type="project" value="UniProtKB-ARBA"/>
</dbReference>
<protein>
    <recommendedName>
        <fullName evidence="5">Pseudouridine synthase</fullName>
        <ecNumber evidence="5">5.4.99.-</ecNumber>
    </recommendedName>
</protein>
<dbReference type="InterPro" id="IPR006145">
    <property type="entry name" value="PsdUridine_synth_RsuA/RluA"/>
</dbReference>
<feature type="compositionally biased region" description="Low complexity" evidence="6">
    <location>
        <begin position="20"/>
        <end position="32"/>
    </location>
</feature>
<dbReference type="InterPro" id="IPR020094">
    <property type="entry name" value="TruA/RsuA/RluB/E/F_N"/>
</dbReference>
<dbReference type="FunFam" id="3.10.290.10:FF:000003">
    <property type="entry name" value="Pseudouridine synthase"/>
    <property type="match status" value="1"/>
</dbReference>
<dbReference type="AlphaFoldDB" id="A0A7T4EEB3"/>
<evidence type="ECO:0000256" key="3">
    <source>
        <dbReference type="ARBA" id="ARBA00023235"/>
    </source>
</evidence>
<dbReference type="OrthoDB" id="9807213at2"/>
<dbReference type="GeneID" id="92759983"/>
<evidence type="ECO:0000313" key="8">
    <source>
        <dbReference type="EMBL" id="QQB45808.1"/>
    </source>
</evidence>
<dbReference type="Gene3D" id="3.30.70.580">
    <property type="entry name" value="Pseudouridine synthase I, catalytic domain, N-terminal subdomain"/>
    <property type="match status" value="1"/>
</dbReference>
<evidence type="ECO:0000259" key="7">
    <source>
        <dbReference type="SMART" id="SM00363"/>
    </source>
</evidence>
<dbReference type="Gene3D" id="3.10.290.10">
    <property type="entry name" value="RNA-binding S4 domain"/>
    <property type="match status" value="1"/>
</dbReference>
<evidence type="ECO:0000313" key="9">
    <source>
        <dbReference type="Proteomes" id="UP000596145"/>
    </source>
</evidence>
<dbReference type="PANTHER" id="PTHR47683:SF2">
    <property type="entry name" value="RNA-BINDING S4 DOMAIN-CONTAINING PROTEIN"/>
    <property type="match status" value="1"/>
</dbReference>
<dbReference type="InterPro" id="IPR020103">
    <property type="entry name" value="PsdUridine_synth_cat_dom_sf"/>
</dbReference>
<dbReference type="PANTHER" id="PTHR47683">
    <property type="entry name" value="PSEUDOURIDINE SYNTHASE FAMILY PROTEIN-RELATED"/>
    <property type="match status" value="1"/>
</dbReference>
<feature type="compositionally biased region" description="Basic and acidic residues" evidence="6">
    <location>
        <begin position="1"/>
        <end position="10"/>
    </location>
</feature>
<dbReference type="Gene3D" id="3.30.70.1560">
    <property type="entry name" value="Alpha-L RNA-binding motif"/>
    <property type="match status" value="1"/>
</dbReference>
<dbReference type="GO" id="GO:0000455">
    <property type="term" value="P:enzyme-directed rRNA pseudouridine synthesis"/>
    <property type="evidence" value="ECO:0007669"/>
    <property type="project" value="UniProtKB-ARBA"/>
</dbReference>
<dbReference type="InterPro" id="IPR018496">
    <property type="entry name" value="PsdUridine_synth_RsuA/RluB_CS"/>
</dbReference>
<gene>
    <name evidence="8" type="ORF">I6I10_09995</name>
</gene>
<comment type="similarity">
    <text evidence="2 5">Belongs to the pseudouridine synthase RsuA family.</text>
</comment>
<comment type="catalytic activity">
    <reaction evidence="1">
        <text>a uridine in RNA = a pseudouridine in RNA</text>
        <dbReference type="Rhea" id="RHEA:48348"/>
        <dbReference type="Rhea" id="RHEA-COMP:12068"/>
        <dbReference type="Rhea" id="RHEA-COMP:12069"/>
        <dbReference type="ChEBI" id="CHEBI:65314"/>
        <dbReference type="ChEBI" id="CHEBI:65315"/>
    </reaction>
</comment>
<keyword evidence="4" id="KW-0694">RNA-binding</keyword>
<feature type="domain" description="RNA-binding S4" evidence="7">
    <location>
        <begin position="109"/>
        <end position="168"/>
    </location>
</feature>
<dbReference type="InterPro" id="IPR002942">
    <property type="entry name" value="S4_RNA-bd"/>
</dbReference>
<reference evidence="8 9" key="1">
    <citation type="submission" date="2020-12" db="EMBL/GenBank/DDBJ databases">
        <title>FDA dAtabase for Regulatory Grade micrObial Sequences (FDA-ARGOS): Supporting development and validation of Infectious Disease Dx tests.</title>
        <authorList>
            <person name="Sproer C."/>
            <person name="Gronow S."/>
            <person name="Severitt S."/>
            <person name="Schroder I."/>
            <person name="Tallon L."/>
            <person name="Sadzewicz L."/>
            <person name="Zhao X."/>
            <person name="Boylan J."/>
            <person name="Ott S."/>
            <person name="Bowen H."/>
            <person name="Vavikolanu K."/>
            <person name="Mehta A."/>
            <person name="Aluvathingal J."/>
            <person name="Nadendla S."/>
            <person name="Lowell S."/>
            <person name="Myers T."/>
            <person name="Yan Y."/>
            <person name="Sichtig H."/>
        </authorList>
    </citation>
    <scope>NUCLEOTIDE SEQUENCE [LARGE SCALE GENOMIC DNA]</scope>
    <source>
        <strain evidence="8 9">FDAARGOS_1053</strain>
    </source>
</reference>
<feature type="region of interest" description="Disordered" evidence="6">
    <location>
        <begin position="1"/>
        <end position="77"/>
    </location>
</feature>
<dbReference type="EMBL" id="CP066007">
    <property type="protein sequence ID" value="QQB45808.1"/>
    <property type="molecule type" value="Genomic_DNA"/>
</dbReference>
<dbReference type="SMART" id="SM00363">
    <property type="entry name" value="S4"/>
    <property type="match status" value="1"/>
</dbReference>
<dbReference type="CDD" id="cd00165">
    <property type="entry name" value="S4"/>
    <property type="match status" value="1"/>
</dbReference>
<evidence type="ECO:0000256" key="6">
    <source>
        <dbReference type="SAM" id="MobiDB-lite"/>
    </source>
</evidence>
<accession>A0A7T4EEB3</accession>
<dbReference type="InterPro" id="IPR050343">
    <property type="entry name" value="RsuA_PseudoU_synthase"/>
</dbReference>
<dbReference type="GO" id="GO:0003723">
    <property type="term" value="F:RNA binding"/>
    <property type="evidence" value="ECO:0007669"/>
    <property type="project" value="UniProtKB-KW"/>
</dbReference>